<evidence type="ECO:0000313" key="2">
    <source>
        <dbReference type="EMBL" id="KAL3537130.1"/>
    </source>
</evidence>
<organism evidence="2 3">
    <name type="scientific">Cinchona calisaya</name>
    <dbReference type="NCBI Taxonomy" id="153742"/>
    <lineage>
        <taxon>Eukaryota</taxon>
        <taxon>Viridiplantae</taxon>
        <taxon>Streptophyta</taxon>
        <taxon>Embryophyta</taxon>
        <taxon>Tracheophyta</taxon>
        <taxon>Spermatophyta</taxon>
        <taxon>Magnoliopsida</taxon>
        <taxon>eudicotyledons</taxon>
        <taxon>Gunneridae</taxon>
        <taxon>Pentapetalae</taxon>
        <taxon>asterids</taxon>
        <taxon>lamiids</taxon>
        <taxon>Gentianales</taxon>
        <taxon>Rubiaceae</taxon>
        <taxon>Cinchonoideae</taxon>
        <taxon>Cinchoneae</taxon>
        <taxon>Cinchona</taxon>
    </lineage>
</organism>
<evidence type="ECO:0000313" key="3">
    <source>
        <dbReference type="Proteomes" id="UP001630127"/>
    </source>
</evidence>
<dbReference type="AlphaFoldDB" id="A0ABD3B0S7"/>
<keyword evidence="3" id="KW-1185">Reference proteome</keyword>
<reference evidence="2 3" key="1">
    <citation type="submission" date="2024-11" db="EMBL/GenBank/DDBJ databases">
        <title>A near-complete genome assembly of Cinchona calisaya.</title>
        <authorList>
            <person name="Lian D.C."/>
            <person name="Zhao X.W."/>
            <person name="Wei L."/>
        </authorList>
    </citation>
    <scope>NUCLEOTIDE SEQUENCE [LARGE SCALE GENOMIC DNA]</scope>
    <source>
        <tissue evidence="2">Nenye</tissue>
    </source>
</reference>
<evidence type="ECO:0000256" key="1">
    <source>
        <dbReference type="SAM" id="MobiDB-lite"/>
    </source>
</evidence>
<gene>
    <name evidence="2" type="ORF">ACH5RR_000496</name>
</gene>
<dbReference type="EMBL" id="JBJUIK010000001">
    <property type="protein sequence ID" value="KAL3537130.1"/>
    <property type="molecule type" value="Genomic_DNA"/>
</dbReference>
<dbReference type="Proteomes" id="UP001630127">
    <property type="component" value="Unassembled WGS sequence"/>
</dbReference>
<proteinExistence type="predicted"/>
<sequence length="129" mass="14946">MNGNNFHTRENGSGKRSVNSGICVEGVLNDFYGVIEEIIEARGKIEEQWKETAYQQVKVTRPIDPNMHDILMLRDQSDEMVLVDDIEIYLPQLGQFEIGDVEEEELDNDDKDDIEEEEEEDEADDFDFD</sequence>
<feature type="region of interest" description="Disordered" evidence="1">
    <location>
        <begin position="99"/>
        <end position="129"/>
    </location>
</feature>
<comment type="caution">
    <text evidence="2">The sequence shown here is derived from an EMBL/GenBank/DDBJ whole genome shotgun (WGS) entry which is preliminary data.</text>
</comment>
<protein>
    <submittedName>
        <fullName evidence="2">Uncharacterized protein</fullName>
    </submittedName>
</protein>
<name>A0ABD3B0S7_9GENT</name>
<accession>A0ABD3B0S7</accession>